<accession>A0A140L4J3</accession>
<evidence type="ECO:0000259" key="8">
    <source>
        <dbReference type="Pfam" id="PF04239"/>
    </source>
</evidence>
<evidence type="ECO:0000256" key="1">
    <source>
        <dbReference type="ARBA" id="ARBA00004651"/>
    </source>
</evidence>
<dbReference type="GO" id="GO:0005886">
    <property type="term" value="C:plasma membrane"/>
    <property type="evidence" value="ECO:0007669"/>
    <property type="project" value="UniProtKB-SubCell"/>
</dbReference>
<dbReference type="PATRIC" id="fig|520762.4.peg.1924"/>
<dbReference type="PANTHER" id="PTHR34582">
    <property type="entry name" value="UPF0702 TRANSMEMBRANE PROTEIN YCAP"/>
    <property type="match status" value="1"/>
</dbReference>
<dbReference type="AlphaFoldDB" id="A0A140L4J3"/>
<dbReference type="InterPro" id="IPR023090">
    <property type="entry name" value="UPF0702_alpha/beta_dom_sf"/>
</dbReference>
<evidence type="ECO:0000256" key="3">
    <source>
        <dbReference type="ARBA" id="ARBA00022475"/>
    </source>
</evidence>
<evidence type="ECO:0000256" key="6">
    <source>
        <dbReference type="ARBA" id="ARBA00023136"/>
    </source>
</evidence>
<evidence type="ECO:0000313" key="9">
    <source>
        <dbReference type="EMBL" id="KXG75468.1"/>
    </source>
</evidence>
<comment type="similarity">
    <text evidence="2">Belongs to the UPF0702 family.</text>
</comment>
<dbReference type="EMBL" id="LOEE01000034">
    <property type="protein sequence ID" value="KXG75468.1"/>
    <property type="molecule type" value="Genomic_DNA"/>
</dbReference>
<evidence type="ECO:0000256" key="2">
    <source>
        <dbReference type="ARBA" id="ARBA00006448"/>
    </source>
</evidence>
<evidence type="ECO:0000256" key="7">
    <source>
        <dbReference type="SAM" id="Phobius"/>
    </source>
</evidence>
<proteinExistence type="inferred from homology"/>
<keyword evidence="5 7" id="KW-1133">Transmembrane helix</keyword>
<sequence length="286" mass="32631">MKEWMIILLRSILLFFVILFFVRIMGKRQIVKMTPFYFVSYSVIAILTALLSVNIIRNLAFGWIALGVWILFPMVLDYISLKSKWLHDVIHGRETILIKDGKIMEENLKQMGMTGEELLRELRGKNIFQLADVEFAMMETTGEINVLLKSDKKPATPYDFGKKVAPQGAPQTVILDGNVMDEPLSNMGLNRGWLKMQLEGMGIALENVFIGQVDASGDLYVDLFDDSIQPPRPKVKEMLYAVMEKSQADLEAYALETKDEKAKIMYGADAEKLQQVLQKLKPYLLR</sequence>
<comment type="caution">
    <text evidence="9">The sequence shown here is derived from an EMBL/GenBank/DDBJ whole genome shotgun (WGS) entry which is preliminary data.</text>
</comment>
<dbReference type="RefSeq" id="WP_068556323.1">
    <property type="nucleotide sequence ID" value="NZ_LOEE01000034.1"/>
</dbReference>
<organism evidence="9 10">
    <name type="scientific">Thermotalea metallivorans</name>
    <dbReference type="NCBI Taxonomy" id="520762"/>
    <lineage>
        <taxon>Bacteria</taxon>
        <taxon>Bacillati</taxon>
        <taxon>Bacillota</taxon>
        <taxon>Clostridia</taxon>
        <taxon>Peptostreptococcales</taxon>
        <taxon>Thermotaleaceae</taxon>
        <taxon>Thermotalea</taxon>
    </lineage>
</organism>
<dbReference type="InterPro" id="IPR012452">
    <property type="entry name" value="DUF1657"/>
</dbReference>
<dbReference type="OrthoDB" id="1682423at2"/>
<dbReference type="PANTHER" id="PTHR34582:SF7">
    <property type="entry name" value="UPF0702 TRANSMEMBRANE PROTEIN YDFS"/>
    <property type="match status" value="1"/>
</dbReference>
<evidence type="ECO:0000256" key="5">
    <source>
        <dbReference type="ARBA" id="ARBA00022989"/>
    </source>
</evidence>
<feature type="transmembrane region" description="Helical" evidence="7">
    <location>
        <begin position="6"/>
        <end position="24"/>
    </location>
</feature>
<dbReference type="Gene3D" id="3.30.240.20">
    <property type="entry name" value="bsu07140 like domains"/>
    <property type="match status" value="2"/>
</dbReference>
<evidence type="ECO:0000256" key="4">
    <source>
        <dbReference type="ARBA" id="ARBA00022692"/>
    </source>
</evidence>
<evidence type="ECO:0000313" key="10">
    <source>
        <dbReference type="Proteomes" id="UP000070456"/>
    </source>
</evidence>
<keyword evidence="3" id="KW-1003">Cell membrane</keyword>
<keyword evidence="6 7" id="KW-0472">Membrane</keyword>
<feature type="domain" description="YetF C-terminal" evidence="8">
    <location>
        <begin position="82"/>
        <end position="214"/>
    </location>
</feature>
<keyword evidence="4 7" id="KW-0812">Transmembrane</keyword>
<name>A0A140L4J3_9FIRM</name>
<protein>
    <recommendedName>
        <fullName evidence="8">YetF C-terminal domain-containing protein</fullName>
    </recommendedName>
</protein>
<reference evidence="9 10" key="1">
    <citation type="submission" date="2015-12" db="EMBL/GenBank/DDBJ databases">
        <title>Draft genome sequence of the thermoanaerobe Thermotalea metallivorans, an isolate from the runoff channel of the Great Artesian Basin, Australia.</title>
        <authorList>
            <person name="Patel B.K."/>
        </authorList>
    </citation>
    <scope>NUCLEOTIDE SEQUENCE [LARGE SCALE GENOMIC DNA]</scope>
    <source>
        <strain evidence="9 10">B2-1</strain>
    </source>
</reference>
<keyword evidence="10" id="KW-1185">Reference proteome</keyword>
<dbReference type="STRING" id="520762.AN619_17320"/>
<feature type="transmembrane region" description="Helical" evidence="7">
    <location>
        <begin position="36"/>
        <end position="56"/>
    </location>
</feature>
<dbReference type="Pfam" id="PF07870">
    <property type="entry name" value="DUF1657"/>
    <property type="match status" value="1"/>
</dbReference>
<feature type="transmembrane region" description="Helical" evidence="7">
    <location>
        <begin position="62"/>
        <end position="81"/>
    </location>
</feature>
<dbReference type="Pfam" id="PF04239">
    <property type="entry name" value="DUF421"/>
    <property type="match status" value="1"/>
</dbReference>
<dbReference type="InterPro" id="IPR007353">
    <property type="entry name" value="DUF421"/>
</dbReference>
<dbReference type="Proteomes" id="UP000070456">
    <property type="component" value="Unassembled WGS sequence"/>
</dbReference>
<comment type="subcellular location">
    <subcellularLocation>
        <location evidence="1">Cell membrane</location>
        <topology evidence="1">Multi-pass membrane protein</topology>
    </subcellularLocation>
</comment>
<gene>
    <name evidence="9" type="ORF">AN619_17320</name>
</gene>